<organism evidence="2 3">
    <name type="scientific">Stenotrophomonas maltophilia</name>
    <name type="common">Pseudomonas maltophilia</name>
    <name type="synonym">Xanthomonas maltophilia</name>
    <dbReference type="NCBI Taxonomy" id="40324"/>
    <lineage>
        <taxon>Bacteria</taxon>
        <taxon>Pseudomonadati</taxon>
        <taxon>Pseudomonadota</taxon>
        <taxon>Gammaproteobacteria</taxon>
        <taxon>Lysobacterales</taxon>
        <taxon>Lysobacteraceae</taxon>
        <taxon>Stenotrophomonas</taxon>
        <taxon>Stenotrophomonas maltophilia group</taxon>
    </lineage>
</organism>
<protein>
    <submittedName>
        <fullName evidence="2">Uncharacterized protein</fullName>
    </submittedName>
</protein>
<dbReference type="Proteomes" id="UP000243478">
    <property type="component" value="Unassembled WGS sequence"/>
</dbReference>
<accession>A0A0F5ZN95</accession>
<feature type="region of interest" description="Disordered" evidence="1">
    <location>
        <begin position="1"/>
        <end position="60"/>
    </location>
</feature>
<sequence length="84" mass="9365">MTTRAVHELGAPLQQGENDACFGDQHGKYHEHAVADSESHPGTDASPQARSRQGQCHEDQQRTLHAVAQAMDKNQAADRHQRRR</sequence>
<evidence type="ECO:0000313" key="3">
    <source>
        <dbReference type="Proteomes" id="UP000243478"/>
    </source>
</evidence>
<dbReference type="AlphaFoldDB" id="A0A0F5ZN95"/>
<dbReference type="PATRIC" id="fig|40324.63.peg.7255"/>
<gene>
    <name evidence="2" type="ORF">VM57_19545</name>
</gene>
<evidence type="ECO:0000313" key="2">
    <source>
        <dbReference type="EMBL" id="KKD56797.1"/>
    </source>
</evidence>
<dbReference type="EMBL" id="JZRZ01000030">
    <property type="protein sequence ID" value="KKD56797.1"/>
    <property type="molecule type" value="Genomic_DNA"/>
</dbReference>
<feature type="compositionally biased region" description="Polar residues" evidence="1">
    <location>
        <begin position="45"/>
        <end position="54"/>
    </location>
</feature>
<proteinExistence type="predicted"/>
<comment type="caution">
    <text evidence="2">The sequence shown here is derived from an EMBL/GenBank/DDBJ whole genome shotgun (WGS) entry which is preliminary data.</text>
</comment>
<reference evidence="2 3" key="1">
    <citation type="submission" date="2015-03" db="EMBL/GenBank/DDBJ databases">
        <title>Draft genome of Stenotrophomonas maltophila isolated from urine specimen.</title>
        <authorList>
            <person name="Murugan N."/>
            <person name="Malathi J."/>
            <person name="Umashankar V."/>
            <person name="Madhavan H."/>
        </authorList>
    </citation>
    <scope>NUCLEOTIDE SEQUENCE [LARGE SCALE GENOMIC DNA]</scope>
    <source>
        <strain evidence="2 3">JMNMN1</strain>
    </source>
</reference>
<feature type="compositionally biased region" description="Basic and acidic residues" evidence="1">
    <location>
        <begin position="75"/>
        <end position="84"/>
    </location>
</feature>
<evidence type="ECO:0000256" key="1">
    <source>
        <dbReference type="SAM" id="MobiDB-lite"/>
    </source>
</evidence>
<feature type="compositionally biased region" description="Basic and acidic residues" evidence="1">
    <location>
        <begin position="25"/>
        <end position="41"/>
    </location>
</feature>
<name>A0A0F5ZN95_STEMA</name>
<feature type="region of interest" description="Disordered" evidence="1">
    <location>
        <begin position="65"/>
        <end position="84"/>
    </location>
</feature>